<keyword evidence="3" id="KW-1185">Reference proteome</keyword>
<dbReference type="EMBL" id="JACTVA010000002">
    <property type="protein sequence ID" value="MBC9205529.1"/>
    <property type="molecule type" value="Genomic_DNA"/>
</dbReference>
<evidence type="ECO:0000313" key="3">
    <source>
        <dbReference type="Proteomes" id="UP000626026"/>
    </source>
</evidence>
<dbReference type="SUPFAM" id="SSF159594">
    <property type="entry name" value="XCC0632-like"/>
    <property type="match status" value="1"/>
</dbReference>
<proteinExistence type="predicted"/>
<sequence>MRRFLLLSMLGLALAACGTTQMSMPYSPAAQPVSVGRPVVALGTVTDRREEGREDPNWIGTVRGGFGNPLKRLEAPVPVSEVVRQAFSDALAARGMLATGAPRYLLSIDIIQFKSDQVGRREATVEFQVTLTPAAGGAPVLQDRELANQIAGSVLTLSAGVFGSLDELRAIALSTMSQAIDRILDKPGFAAALR</sequence>
<protein>
    <submittedName>
        <fullName evidence="2">SHOCT domain-containing protein</fullName>
    </submittedName>
</protein>
<name>A0ABR7RG42_9PROT</name>
<reference evidence="2 3" key="1">
    <citation type="journal article" date="2013" name="Int. J. Syst. Evol. Microbiol.">
        <title>Roseomonas aerophila sp. nov., isolated from air.</title>
        <authorList>
            <person name="Kim S.J."/>
            <person name="Weon H.Y."/>
            <person name="Ahn J.H."/>
            <person name="Hong S.B."/>
            <person name="Seok S.J."/>
            <person name="Whang K.S."/>
            <person name="Kwon S.W."/>
        </authorList>
    </citation>
    <scope>NUCLEOTIDE SEQUENCE [LARGE SCALE GENOMIC DNA]</scope>
    <source>
        <strain evidence="2 3">NBRC 108923</strain>
    </source>
</reference>
<dbReference type="PROSITE" id="PS51257">
    <property type="entry name" value="PROKAR_LIPOPROTEIN"/>
    <property type="match status" value="1"/>
</dbReference>
<keyword evidence="1" id="KW-0732">Signal</keyword>
<accession>A0ABR7RG42</accession>
<organism evidence="2 3">
    <name type="scientific">Teichococcus aerophilus</name>
    <dbReference type="NCBI Taxonomy" id="1224513"/>
    <lineage>
        <taxon>Bacteria</taxon>
        <taxon>Pseudomonadati</taxon>
        <taxon>Pseudomonadota</taxon>
        <taxon>Alphaproteobacteria</taxon>
        <taxon>Acetobacterales</taxon>
        <taxon>Roseomonadaceae</taxon>
        <taxon>Roseomonas</taxon>
    </lineage>
</organism>
<feature type="signal peptide" evidence="1">
    <location>
        <begin position="1"/>
        <end position="15"/>
    </location>
</feature>
<dbReference type="Proteomes" id="UP000626026">
    <property type="component" value="Unassembled WGS sequence"/>
</dbReference>
<comment type="caution">
    <text evidence="2">The sequence shown here is derived from an EMBL/GenBank/DDBJ whole genome shotgun (WGS) entry which is preliminary data.</text>
</comment>
<evidence type="ECO:0000313" key="2">
    <source>
        <dbReference type="EMBL" id="MBC9205529.1"/>
    </source>
</evidence>
<feature type="chain" id="PRO_5045834720" evidence="1">
    <location>
        <begin position="16"/>
        <end position="194"/>
    </location>
</feature>
<dbReference type="RefSeq" id="WP_187782703.1">
    <property type="nucleotide sequence ID" value="NZ_JACTVA010000002.1"/>
</dbReference>
<gene>
    <name evidence="2" type="ORF">IBL26_01675</name>
</gene>
<evidence type="ECO:0000256" key="1">
    <source>
        <dbReference type="SAM" id="SignalP"/>
    </source>
</evidence>